<accession>A0A939K1P3</accession>
<evidence type="ECO:0000313" key="2">
    <source>
        <dbReference type="EMBL" id="MBO0933728.1"/>
    </source>
</evidence>
<sequence>MNRSGIYLLLGGLLLAFAAEAQTDSVERRPGIYFPQAPKPGQWRRSMGVTFTVAPPELTEELRISIPAADFNIQRGLGRHLYLVGRVQSQLVQSSGTIGIRYALPLSKRFFVSVGDDMNGWYGFLKIKNVFDSYAVGLQNYPNVSIGFRPASDLQYTLKAEAILDLYYRSAAGGLDVEQRGSSRNGYAFTFVLEQPYYHKRHVSVGIRAAYTRFNWQFWALYSTFDKRLFYPELLFNFIH</sequence>
<dbReference type="EMBL" id="JAFMYU010000022">
    <property type="protein sequence ID" value="MBO0933728.1"/>
    <property type="molecule type" value="Genomic_DNA"/>
</dbReference>
<evidence type="ECO:0000313" key="3">
    <source>
        <dbReference type="Proteomes" id="UP000664795"/>
    </source>
</evidence>
<feature type="signal peptide" evidence="1">
    <location>
        <begin position="1"/>
        <end position="21"/>
    </location>
</feature>
<reference evidence="2 3" key="1">
    <citation type="submission" date="2021-03" db="EMBL/GenBank/DDBJ databases">
        <title>Fibrella sp. HMF5036 genome sequencing and assembly.</title>
        <authorList>
            <person name="Kang H."/>
            <person name="Kim H."/>
            <person name="Bae S."/>
            <person name="Joh K."/>
        </authorList>
    </citation>
    <scope>NUCLEOTIDE SEQUENCE [LARGE SCALE GENOMIC DNA]</scope>
    <source>
        <strain evidence="2 3">HMF5036</strain>
    </source>
</reference>
<comment type="caution">
    <text evidence="2">The sequence shown here is derived from an EMBL/GenBank/DDBJ whole genome shotgun (WGS) entry which is preliminary data.</text>
</comment>
<keyword evidence="3" id="KW-1185">Reference proteome</keyword>
<evidence type="ECO:0000256" key="1">
    <source>
        <dbReference type="SAM" id="SignalP"/>
    </source>
</evidence>
<proteinExistence type="predicted"/>
<feature type="chain" id="PRO_5037636611" description="Outer membrane protein beta-barrel domain-containing protein" evidence="1">
    <location>
        <begin position="22"/>
        <end position="240"/>
    </location>
</feature>
<keyword evidence="1" id="KW-0732">Signal</keyword>
<gene>
    <name evidence="2" type="ORF">J2I48_22160</name>
</gene>
<evidence type="ECO:0008006" key="4">
    <source>
        <dbReference type="Google" id="ProtNLM"/>
    </source>
</evidence>
<organism evidence="2 3">
    <name type="scientific">Fibrella aquatilis</name>
    <dbReference type="NCBI Taxonomy" id="2817059"/>
    <lineage>
        <taxon>Bacteria</taxon>
        <taxon>Pseudomonadati</taxon>
        <taxon>Bacteroidota</taxon>
        <taxon>Cytophagia</taxon>
        <taxon>Cytophagales</taxon>
        <taxon>Spirosomataceae</taxon>
        <taxon>Fibrella</taxon>
    </lineage>
</organism>
<dbReference type="Proteomes" id="UP000664795">
    <property type="component" value="Unassembled WGS sequence"/>
</dbReference>
<dbReference type="RefSeq" id="WP_207337694.1">
    <property type="nucleotide sequence ID" value="NZ_JAFMYU010000022.1"/>
</dbReference>
<protein>
    <recommendedName>
        <fullName evidence="4">Outer membrane protein beta-barrel domain-containing protein</fullName>
    </recommendedName>
</protein>
<name>A0A939K1P3_9BACT</name>
<dbReference type="AlphaFoldDB" id="A0A939K1P3"/>